<organism evidence="15 16">
    <name type="scientific">Tumebacillus amylolyticus</name>
    <dbReference type="NCBI Taxonomy" id="2801339"/>
    <lineage>
        <taxon>Bacteria</taxon>
        <taxon>Bacillati</taxon>
        <taxon>Bacillota</taxon>
        <taxon>Bacilli</taxon>
        <taxon>Bacillales</taxon>
        <taxon>Alicyclobacillaceae</taxon>
        <taxon>Tumebacillus</taxon>
    </lineage>
</organism>
<evidence type="ECO:0000256" key="8">
    <source>
        <dbReference type="ARBA" id="ARBA00022777"/>
    </source>
</evidence>
<keyword evidence="9" id="KW-0067">ATP-binding</keyword>
<dbReference type="SUPFAM" id="SSF47384">
    <property type="entry name" value="Homodimeric domain of signal transducing histidine kinase"/>
    <property type="match status" value="1"/>
</dbReference>
<dbReference type="InterPro" id="IPR003660">
    <property type="entry name" value="HAMP_dom"/>
</dbReference>
<feature type="transmembrane region" description="Helical" evidence="12">
    <location>
        <begin position="14"/>
        <end position="33"/>
    </location>
</feature>
<comment type="subcellular location">
    <subcellularLocation>
        <location evidence="2">Cell membrane</location>
        <topology evidence="2">Multi-pass membrane protein</topology>
    </subcellularLocation>
</comment>
<dbReference type="PROSITE" id="PS50885">
    <property type="entry name" value="HAMP"/>
    <property type="match status" value="1"/>
</dbReference>
<dbReference type="SMART" id="SM00388">
    <property type="entry name" value="HisKA"/>
    <property type="match status" value="1"/>
</dbReference>
<dbReference type="InterPro" id="IPR036890">
    <property type="entry name" value="HATPase_C_sf"/>
</dbReference>
<accession>A0ABS1J5K7</accession>
<dbReference type="Gene3D" id="6.10.340.10">
    <property type="match status" value="1"/>
</dbReference>
<evidence type="ECO:0000256" key="4">
    <source>
        <dbReference type="ARBA" id="ARBA00022475"/>
    </source>
</evidence>
<dbReference type="SMART" id="SM00304">
    <property type="entry name" value="HAMP"/>
    <property type="match status" value="1"/>
</dbReference>
<evidence type="ECO:0000256" key="7">
    <source>
        <dbReference type="ARBA" id="ARBA00022741"/>
    </source>
</evidence>
<proteinExistence type="predicted"/>
<keyword evidence="6" id="KW-0808">Transferase</keyword>
<feature type="domain" description="HAMP" evidence="14">
    <location>
        <begin position="171"/>
        <end position="224"/>
    </location>
</feature>
<feature type="domain" description="Histidine kinase" evidence="13">
    <location>
        <begin position="232"/>
        <end position="446"/>
    </location>
</feature>
<keyword evidence="12" id="KW-1133">Transmembrane helix</keyword>
<dbReference type="PROSITE" id="PS50109">
    <property type="entry name" value="HIS_KIN"/>
    <property type="match status" value="1"/>
</dbReference>
<evidence type="ECO:0000256" key="5">
    <source>
        <dbReference type="ARBA" id="ARBA00022553"/>
    </source>
</evidence>
<keyword evidence="16" id="KW-1185">Reference proteome</keyword>
<dbReference type="CDD" id="cd06225">
    <property type="entry name" value="HAMP"/>
    <property type="match status" value="1"/>
</dbReference>
<comment type="caution">
    <text evidence="15">The sequence shown here is derived from an EMBL/GenBank/DDBJ whole genome shotgun (WGS) entry which is preliminary data.</text>
</comment>
<dbReference type="PANTHER" id="PTHR45453">
    <property type="entry name" value="PHOSPHATE REGULON SENSOR PROTEIN PHOR"/>
    <property type="match status" value="1"/>
</dbReference>
<dbReference type="InterPro" id="IPR050351">
    <property type="entry name" value="BphY/WalK/GraS-like"/>
</dbReference>
<dbReference type="InterPro" id="IPR036097">
    <property type="entry name" value="HisK_dim/P_sf"/>
</dbReference>
<dbReference type="Pfam" id="PF00672">
    <property type="entry name" value="HAMP"/>
    <property type="match status" value="1"/>
</dbReference>
<comment type="catalytic activity">
    <reaction evidence="1">
        <text>ATP + protein L-histidine = ADP + protein N-phospho-L-histidine.</text>
        <dbReference type="EC" id="2.7.13.3"/>
    </reaction>
</comment>
<dbReference type="SUPFAM" id="SSF55874">
    <property type="entry name" value="ATPase domain of HSP90 chaperone/DNA topoisomerase II/histidine kinase"/>
    <property type="match status" value="1"/>
</dbReference>
<evidence type="ECO:0000256" key="11">
    <source>
        <dbReference type="ARBA" id="ARBA00023136"/>
    </source>
</evidence>
<keyword evidence="10" id="KW-0902">Two-component regulatory system</keyword>
<evidence type="ECO:0000313" key="16">
    <source>
        <dbReference type="Proteomes" id="UP000602284"/>
    </source>
</evidence>
<protein>
    <recommendedName>
        <fullName evidence="3">histidine kinase</fullName>
        <ecNumber evidence="3">2.7.13.3</ecNumber>
    </recommendedName>
</protein>
<dbReference type="GO" id="GO:0016301">
    <property type="term" value="F:kinase activity"/>
    <property type="evidence" value="ECO:0007669"/>
    <property type="project" value="UniProtKB-KW"/>
</dbReference>
<evidence type="ECO:0000256" key="2">
    <source>
        <dbReference type="ARBA" id="ARBA00004651"/>
    </source>
</evidence>
<evidence type="ECO:0000313" key="15">
    <source>
        <dbReference type="EMBL" id="MBL0385569.1"/>
    </source>
</evidence>
<keyword evidence="4" id="KW-1003">Cell membrane</keyword>
<keyword evidence="7" id="KW-0547">Nucleotide-binding</keyword>
<evidence type="ECO:0000256" key="1">
    <source>
        <dbReference type="ARBA" id="ARBA00000085"/>
    </source>
</evidence>
<evidence type="ECO:0000256" key="6">
    <source>
        <dbReference type="ARBA" id="ARBA00022679"/>
    </source>
</evidence>
<dbReference type="InterPro" id="IPR005467">
    <property type="entry name" value="His_kinase_dom"/>
</dbReference>
<name>A0ABS1J5K7_9BACL</name>
<keyword evidence="5" id="KW-0597">Phosphoprotein</keyword>
<gene>
    <name evidence="15" type="ORF">JJB07_02805</name>
</gene>
<dbReference type="Pfam" id="PF00512">
    <property type="entry name" value="HisKA"/>
    <property type="match status" value="1"/>
</dbReference>
<dbReference type="Pfam" id="PF02518">
    <property type="entry name" value="HATPase_c"/>
    <property type="match status" value="1"/>
</dbReference>
<dbReference type="CDD" id="cd00075">
    <property type="entry name" value="HATPase"/>
    <property type="match status" value="1"/>
</dbReference>
<evidence type="ECO:0000256" key="10">
    <source>
        <dbReference type="ARBA" id="ARBA00023012"/>
    </source>
</evidence>
<dbReference type="EMBL" id="JAEQNB010000001">
    <property type="protein sequence ID" value="MBL0385569.1"/>
    <property type="molecule type" value="Genomic_DNA"/>
</dbReference>
<dbReference type="RefSeq" id="WP_201630925.1">
    <property type="nucleotide sequence ID" value="NZ_JAEQNB010000001.1"/>
</dbReference>
<dbReference type="InterPro" id="IPR003594">
    <property type="entry name" value="HATPase_dom"/>
</dbReference>
<dbReference type="InterPro" id="IPR004358">
    <property type="entry name" value="Sig_transdc_His_kin-like_C"/>
</dbReference>
<dbReference type="Gene3D" id="3.30.565.10">
    <property type="entry name" value="Histidine kinase-like ATPase, C-terminal domain"/>
    <property type="match status" value="1"/>
</dbReference>
<evidence type="ECO:0000256" key="9">
    <source>
        <dbReference type="ARBA" id="ARBA00022840"/>
    </source>
</evidence>
<dbReference type="PRINTS" id="PR00344">
    <property type="entry name" value="BCTRLSENSOR"/>
</dbReference>
<keyword evidence="11 12" id="KW-0472">Membrane</keyword>
<evidence type="ECO:0000259" key="13">
    <source>
        <dbReference type="PROSITE" id="PS50109"/>
    </source>
</evidence>
<evidence type="ECO:0000259" key="14">
    <source>
        <dbReference type="PROSITE" id="PS50885"/>
    </source>
</evidence>
<dbReference type="PANTHER" id="PTHR45453:SF1">
    <property type="entry name" value="PHOSPHATE REGULON SENSOR PROTEIN PHOR"/>
    <property type="match status" value="1"/>
</dbReference>
<dbReference type="Gene3D" id="1.10.287.130">
    <property type="match status" value="1"/>
</dbReference>
<evidence type="ECO:0000256" key="3">
    <source>
        <dbReference type="ARBA" id="ARBA00012438"/>
    </source>
</evidence>
<dbReference type="Proteomes" id="UP000602284">
    <property type="component" value="Unassembled WGS sequence"/>
</dbReference>
<dbReference type="CDD" id="cd00082">
    <property type="entry name" value="HisKA"/>
    <property type="match status" value="1"/>
</dbReference>
<keyword evidence="8 15" id="KW-0418">Kinase</keyword>
<evidence type="ECO:0000256" key="12">
    <source>
        <dbReference type="SAM" id="Phobius"/>
    </source>
</evidence>
<dbReference type="SMART" id="SM00387">
    <property type="entry name" value="HATPase_c"/>
    <property type="match status" value="1"/>
</dbReference>
<dbReference type="InterPro" id="IPR003661">
    <property type="entry name" value="HisK_dim/P_dom"/>
</dbReference>
<dbReference type="SUPFAM" id="SSF158472">
    <property type="entry name" value="HAMP domain-like"/>
    <property type="match status" value="1"/>
</dbReference>
<feature type="transmembrane region" description="Helical" evidence="12">
    <location>
        <begin position="150"/>
        <end position="170"/>
    </location>
</feature>
<reference evidence="15 16" key="1">
    <citation type="submission" date="2021-01" db="EMBL/GenBank/DDBJ databases">
        <title>Tumebacillus sp. strain ITR2 16S ribosomal RNA gene Genome sequencing and assembly.</title>
        <authorList>
            <person name="Kang M."/>
        </authorList>
    </citation>
    <scope>NUCLEOTIDE SEQUENCE [LARGE SCALE GENOMIC DNA]</scope>
    <source>
        <strain evidence="15 16">ITR2</strain>
    </source>
</reference>
<dbReference type="EC" id="2.7.13.3" evidence="3"/>
<sequence>MFSSSKKQSLQTKIAWILTGLAFVVVVLAAWILDSIDHYHFMQYVDQNREMRNQRIANVLSQAYERDGGWKQHTGEDVARLSSLEGLHIHLLNSEHEKVWASDTPSQEGVHDTVTIQSAGLTVGYLEISYVDPDSYSQLDYHFRQAMTQGVFSTIVPVLMIALGVSWFLSRRISRPLVEMNKLAGQMRRGNWGLRIQKPGGGVELTQLAESLNHLSEELQKQDMLRRHLTSDVAHELRTPLTTLKGHLEALSDGVWEPSKQRYDTISSEVERLIGLVSSLEKLTAAESDSLDLRNQPIDLVELSKDTVELIQPSFDQKGVKLIMHPAESVTVMLDADKWKQILLNLLDNALKYTPPEGRVEVTIKMAKRKVVFEVSDKGVGISEEHLPYLFERFYRVDRSRNRSTGGAGIGLAIVNKYVEAHGGTIQVESKIGLGTTFRIELPTIEKSLPR</sequence>
<keyword evidence="12" id="KW-0812">Transmembrane</keyword>